<dbReference type="EMBL" id="GG689698">
    <property type="protein sequence ID" value="EEY59037.1"/>
    <property type="molecule type" value="Genomic_DNA"/>
</dbReference>
<evidence type="ECO:0000313" key="2">
    <source>
        <dbReference type="Proteomes" id="UP000006643"/>
    </source>
</evidence>
<evidence type="ECO:0000313" key="1">
    <source>
        <dbReference type="EMBL" id="EEY59037.1"/>
    </source>
</evidence>
<dbReference type="HOGENOM" id="CLU_2597445_0_0_1"/>
<dbReference type="GeneID" id="9468396"/>
<keyword evidence="2" id="KW-1185">Reference proteome</keyword>
<name>D0RM39_PHYIT</name>
<dbReference type="KEGG" id="pif:PITG_22295"/>
<dbReference type="Proteomes" id="UP000006643">
    <property type="component" value="Unassembled WGS sequence"/>
</dbReference>
<dbReference type="AlphaFoldDB" id="D0RM39"/>
<feature type="non-terminal residue" evidence="1">
    <location>
        <position position="1"/>
    </location>
</feature>
<dbReference type="VEuPathDB" id="FungiDB:PITG_22295"/>
<organism evidence="1 2">
    <name type="scientific">Phytophthora infestans (strain T30-4)</name>
    <name type="common">Potato late blight agent</name>
    <dbReference type="NCBI Taxonomy" id="403677"/>
    <lineage>
        <taxon>Eukaryota</taxon>
        <taxon>Sar</taxon>
        <taxon>Stramenopiles</taxon>
        <taxon>Oomycota</taxon>
        <taxon>Peronosporomycetes</taxon>
        <taxon>Peronosporales</taxon>
        <taxon>Peronosporaceae</taxon>
        <taxon>Phytophthora</taxon>
    </lineage>
</organism>
<proteinExistence type="predicted"/>
<protein>
    <submittedName>
        <fullName evidence="1">Uncharacterized protein</fullName>
    </submittedName>
</protein>
<sequence>GTAELDTLKLELKGAQVCDTATLRKLVEAQAMINANIERTIARERGSFKIEKAANTSQLHKLHRLLSDLAHWGSSAGQAL</sequence>
<dbReference type="InParanoid" id="D0RM39"/>
<accession>D0RM39</accession>
<gene>
    <name evidence="1" type="ORF">PITG_22295</name>
</gene>
<dbReference type="RefSeq" id="XP_002909890.1">
    <property type="nucleotide sequence ID" value="XM_002909844.1"/>
</dbReference>
<reference evidence="2" key="1">
    <citation type="journal article" date="2009" name="Nature">
        <title>Genome sequence and analysis of the Irish potato famine pathogen Phytophthora infestans.</title>
        <authorList>
            <consortium name="The Broad Institute Genome Sequencing Platform"/>
            <person name="Haas B.J."/>
            <person name="Kamoun S."/>
            <person name="Zody M.C."/>
            <person name="Jiang R.H."/>
            <person name="Handsaker R.E."/>
            <person name="Cano L.M."/>
            <person name="Grabherr M."/>
            <person name="Kodira C.D."/>
            <person name="Raffaele S."/>
            <person name="Torto-Alalibo T."/>
            <person name="Bozkurt T.O."/>
            <person name="Ah-Fong A.M."/>
            <person name="Alvarado L."/>
            <person name="Anderson V.L."/>
            <person name="Armstrong M.R."/>
            <person name="Avrova A."/>
            <person name="Baxter L."/>
            <person name="Beynon J."/>
            <person name="Boevink P.C."/>
            <person name="Bollmann S.R."/>
            <person name="Bos J.I."/>
            <person name="Bulone V."/>
            <person name="Cai G."/>
            <person name="Cakir C."/>
            <person name="Carrington J.C."/>
            <person name="Chawner M."/>
            <person name="Conti L."/>
            <person name="Costanzo S."/>
            <person name="Ewan R."/>
            <person name="Fahlgren N."/>
            <person name="Fischbach M.A."/>
            <person name="Fugelstad J."/>
            <person name="Gilroy E.M."/>
            <person name="Gnerre S."/>
            <person name="Green P.J."/>
            <person name="Grenville-Briggs L.J."/>
            <person name="Griffith J."/>
            <person name="Grunwald N.J."/>
            <person name="Horn K."/>
            <person name="Horner N.R."/>
            <person name="Hu C.H."/>
            <person name="Huitema E."/>
            <person name="Jeong D.H."/>
            <person name="Jones A.M."/>
            <person name="Jones J.D."/>
            <person name="Jones R.W."/>
            <person name="Karlsson E.K."/>
            <person name="Kunjeti S.G."/>
            <person name="Lamour K."/>
            <person name="Liu Z."/>
            <person name="Ma L."/>
            <person name="Maclean D."/>
            <person name="Chibucos M.C."/>
            <person name="McDonald H."/>
            <person name="McWalters J."/>
            <person name="Meijer H.J."/>
            <person name="Morgan W."/>
            <person name="Morris P.F."/>
            <person name="Munro C.A."/>
            <person name="O'Neill K."/>
            <person name="Ospina-Giraldo M."/>
            <person name="Pinzon A."/>
            <person name="Pritchard L."/>
            <person name="Ramsahoye B."/>
            <person name="Ren Q."/>
            <person name="Restrepo S."/>
            <person name="Roy S."/>
            <person name="Sadanandom A."/>
            <person name="Savidor A."/>
            <person name="Schornack S."/>
            <person name="Schwartz D.C."/>
            <person name="Schumann U.D."/>
            <person name="Schwessinger B."/>
            <person name="Seyer L."/>
            <person name="Sharpe T."/>
            <person name="Silvar C."/>
            <person name="Song J."/>
            <person name="Studholme D.J."/>
            <person name="Sykes S."/>
            <person name="Thines M."/>
            <person name="van de Vondervoort P.J."/>
            <person name="Phuntumart V."/>
            <person name="Wawra S."/>
            <person name="Weide R."/>
            <person name="Win J."/>
            <person name="Young C."/>
            <person name="Zhou S."/>
            <person name="Fry W."/>
            <person name="Meyers B.C."/>
            <person name="van West P."/>
            <person name="Ristaino J."/>
            <person name="Govers F."/>
            <person name="Birch P.R."/>
            <person name="Whisson S.C."/>
            <person name="Judelson H.S."/>
            <person name="Nusbaum C."/>
        </authorList>
    </citation>
    <scope>NUCLEOTIDE SEQUENCE [LARGE SCALE GENOMIC DNA]</scope>
    <source>
        <strain evidence="2">T30-4</strain>
    </source>
</reference>